<dbReference type="Pfam" id="PF06199">
    <property type="entry name" value="Phage_tail_2"/>
    <property type="match status" value="1"/>
</dbReference>
<reference evidence="1" key="1">
    <citation type="submission" date="2020-04" db="EMBL/GenBank/DDBJ databases">
        <authorList>
            <person name="Chiriac C."/>
            <person name="Salcher M."/>
            <person name="Ghai R."/>
            <person name="Kavagutti S V."/>
        </authorList>
    </citation>
    <scope>NUCLEOTIDE SEQUENCE</scope>
</reference>
<proteinExistence type="predicted"/>
<sequence length="143" mass="15083">MAKSGRRGQMLISYNPTIGGSTPAAPTNQQLAELRSWTIDTSANTQNVDTASMNNFTSWVETYTLSRAWSGSFNALWSSDQGQAFSLAVGQSVSIKVYPDSVTGEYYSGAGVISQLAINSSYDGMVEFSLSITGNGSLSVAAA</sequence>
<accession>A0A6J5N7F5</accession>
<dbReference type="InterPro" id="IPR011855">
    <property type="entry name" value="Phgtail_TP901_1"/>
</dbReference>
<dbReference type="EMBL" id="LR796620">
    <property type="protein sequence ID" value="CAB4154687.1"/>
    <property type="molecule type" value="Genomic_DNA"/>
</dbReference>
<organism evidence="1">
    <name type="scientific">uncultured Caudovirales phage</name>
    <dbReference type="NCBI Taxonomy" id="2100421"/>
    <lineage>
        <taxon>Viruses</taxon>
        <taxon>Duplodnaviria</taxon>
        <taxon>Heunggongvirae</taxon>
        <taxon>Uroviricota</taxon>
        <taxon>Caudoviricetes</taxon>
        <taxon>Peduoviridae</taxon>
        <taxon>Maltschvirus</taxon>
        <taxon>Maltschvirus maltsch</taxon>
    </lineage>
</organism>
<name>A0A6J5N7F5_9CAUD</name>
<protein>
    <submittedName>
        <fullName evidence="1">Phage major tail protein TP901-1</fullName>
    </submittedName>
</protein>
<gene>
    <name evidence="1" type="ORF">UFOVP642_23</name>
</gene>
<evidence type="ECO:0000313" key="1">
    <source>
        <dbReference type="EMBL" id="CAB4154687.1"/>
    </source>
</evidence>